<evidence type="ECO:0000256" key="1">
    <source>
        <dbReference type="SAM" id="MobiDB-lite"/>
    </source>
</evidence>
<sequence>MDKRHTPSIITTGRRVRTPQQNKMDPTMFISSMATMWKVKTSEWLIVVPERCCLHRWKPR</sequence>
<protein>
    <submittedName>
        <fullName evidence="2">Uncharacterized protein</fullName>
    </submittedName>
</protein>
<name>A0A4Z2F7G4_9TELE</name>
<dbReference type="AlphaFoldDB" id="A0A4Z2F7G4"/>
<dbReference type="EMBL" id="SRLO01001638">
    <property type="protein sequence ID" value="TNN36272.1"/>
    <property type="molecule type" value="Genomic_DNA"/>
</dbReference>
<accession>A0A4Z2F7G4</accession>
<dbReference type="Proteomes" id="UP000314294">
    <property type="component" value="Unassembled WGS sequence"/>
</dbReference>
<comment type="caution">
    <text evidence="2">The sequence shown here is derived from an EMBL/GenBank/DDBJ whole genome shotgun (WGS) entry which is preliminary data.</text>
</comment>
<proteinExistence type="predicted"/>
<reference evidence="2 3" key="1">
    <citation type="submission" date="2019-03" db="EMBL/GenBank/DDBJ databases">
        <title>First draft genome of Liparis tanakae, snailfish: a comprehensive survey of snailfish specific genes.</title>
        <authorList>
            <person name="Kim W."/>
            <person name="Song I."/>
            <person name="Jeong J.-H."/>
            <person name="Kim D."/>
            <person name="Kim S."/>
            <person name="Ryu S."/>
            <person name="Song J.Y."/>
            <person name="Lee S.K."/>
        </authorList>
    </citation>
    <scope>NUCLEOTIDE SEQUENCE [LARGE SCALE GENOMIC DNA]</scope>
    <source>
        <tissue evidence="2">Muscle</tissue>
    </source>
</reference>
<evidence type="ECO:0000313" key="2">
    <source>
        <dbReference type="EMBL" id="TNN36272.1"/>
    </source>
</evidence>
<evidence type="ECO:0000313" key="3">
    <source>
        <dbReference type="Proteomes" id="UP000314294"/>
    </source>
</evidence>
<gene>
    <name evidence="2" type="ORF">EYF80_053561</name>
</gene>
<keyword evidence="3" id="KW-1185">Reference proteome</keyword>
<organism evidence="2 3">
    <name type="scientific">Liparis tanakae</name>
    <name type="common">Tanaka's snailfish</name>
    <dbReference type="NCBI Taxonomy" id="230148"/>
    <lineage>
        <taxon>Eukaryota</taxon>
        <taxon>Metazoa</taxon>
        <taxon>Chordata</taxon>
        <taxon>Craniata</taxon>
        <taxon>Vertebrata</taxon>
        <taxon>Euteleostomi</taxon>
        <taxon>Actinopterygii</taxon>
        <taxon>Neopterygii</taxon>
        <taxon>Teleostei</taxon>
        <taxon>Neoteleostei</taxon>
        <taxon>Acanthomorphata</taxon>
        <taxon>Eupercaria</taxon>
        <taxon>Perciformes</taxon>
        <taxon>Cottioidei</taxon>
        <taxon>Cottales</taxon>
        <taxon>Liparidae</taxon>
        <taxon>Liparis</taxon>
    </lineage>
</organism>
<feature type="region of interest" description="Disordered" evidence="1">
    <location>
        <begin position="1"/>
        <end position="24"/>
    </location>
</feature>